<keyword evidence="7 8" id="KW-0131">Cell cycle</keyword>
<protein>
    <recommendedName>
        <fullName evidence="8">Cell division protein FtsQ</fullName>
    </recommendedName>
</protein>
<dbReference type="PROSITE" id="PS51779">
    <property type="entry name" value="POTRA"/>
    <property type="match status" value="1"/>
</dbReference>
<dbReference type="GeneID" id="95658757"/>
<sequence>MAAGPTTAEKSGTGKPQGPSDRRPRPEGRGGLLRSTGLRLALIAAGVLLLAGGTVWALYGSTWFRVERVKTSGTEVLTPAQVEAVAAVPVGAPLVTVDIEAIEARLREELPRIDSVDVFRSWPHGIGLKVTERKPVLLLEKRGSFTEVDATAVPFATVTTPPRGVPRLVLDAAASPSLRRFDADRLLAEAVRVRGELPDAIAKDTRVVRLSSYDSVTLELTRDRTVFWGSAEHGPVKARVLTALMKATPKAGHFDVSAPSAPASSGS</sequence>
<feature type="domain" description="POTRA" evidence="10">
    <location>
        <begin position="64"/>
        <end position="133"/>
    </location>
</feature>
<keyword evidence="3 8" id="KW-0132">Cell division</keyword>
<evidence type="ECO:0000256" key="4">
    <source>
        <dbReference type="ARBA" id="ARBA00022692"/>
    </source>
</evidence>
<feature type="region of interest" description="Disordered" evidence="9">
    <location>
        <begin position="1"/>
        <end position="30"/>
    </location>
</feature>
<evidence type="ECO:0000313" key="11">
    <source>
        <dbReference type="EMBL" id="GHG17292.1"/>
    </source>
</evidence>
<dbReference type="Pfam" id="PF08478">
    <property type="entry name" value="POTRA_1"/>
    <property type="match status" value="1"/>
</dbReference>
<evidence type="ECO:0000256" key="3">
    <source>
        <dbReference type="ARBA" id="ARBA00022618"/>
    </source>
</evidence>
<accession>A0A919EQC0</accession>
<organism evidence="11 12">
    <name type="scientific">Streptomyces filamentosus</name>
    <name type="common">Streptomyces roseosporus</name>
    <dbReference type="NCBI Taxonomy" id="67294"/>
    <lineage>
        <taxon>Bacteria</taxon>
        <taxon>Bacillati</taxon>
        <taxon>Actinomycetota</taxon>
        <taxon>Actinomycetes</taxon>
        <taxon>Kitasatosporales</taxon>
        <taxon>Streptomycetaceae</taxon>
        <taxon>Streptomyces</taxon>
    </lineage>
</organism>
<dbReference type="InterPro" id="IPR013685">
    <property type="entry name" value="POTRA_FtsQ_type"/>
</dbReference>
<evidence type="ECO:0000256" key="6">
    <source>
        <dbReference type="ARBA" id="ARBA00023136"/>
    </source>
</evidence>
<dbReference type="Gene3D" id="3.10.20.310">
    <property type="entry name" value="membrane protein fhac"/>
    <property type="match status" value="1"/>
</dbReference>
<evidence type="ECO:0000256" key="2">
    <source>
        <dbReference type="ARBA" id="ARBA00022475"/>
    </source>
</evidence>
<evidence type="ECO:0000259" key="10">
    <source>
        <dbReference type="PROSITE" id="PS51779"/>
    </source>
</evidence>
<feature type="transmembrane region" description="Helical" evidence="8">
    <location>
        <begin position="40"/>
        <end position="59"/>
    </location>
</feature>
<evidence type="ECO:0000256" key="5">
    <source>
        <dbReference type="ARBA" id="ARBA00022989"/>
    </source>
</evidence>
<dbReference type="EMBL" id="BNBE01000003">
    <property type="protein sequence ID" value="GHG17292.1"/>
    <property type="molecule type" value="Genomic_DNA"/>
</dbReference>
<keyword evidence="2 8" id="KW-1003">Cell membrane</keyword>
<evidence type="ECO:0000256" key="8">
    <source>
        <dbReference type="HAMAP-Rule" id="MF_00911"/>
    </source>
</evidence>
<dbReference type="PANTHER" id="PTHR37820">
    <property type="entry name" value="CELL DIVISION PROTEIN DIVIB"/>
    <property type="match status" value="1"/>
</dbReference>
<comment type="similarity">
    <text evidence="8">Belongs to the FtsQ/DivIB family. FtsQ subfamily.</text>
</comment>
<dbReference type="HAMAP" id="MF_00911">
    <property type="entry name" value="FtsQ_subfam"/>
    <property type="match status" value="1"/>
</dbReference>
<name>A0A919EQC0_STRFL</name>
<dbReference type="GO" id="GO:0005886">
    <property type="term" value="C:plasma membrane"/>
    <property type="evidence" value="ECO:0007669"/>
    <property type="project" value="UniProtKB-SubCell"/>
</dbReference>
<reference evidence="11" key="2">
    <citation type="submission" date="2020-09" db="EMBL/GenBank/DDBJ databases">
        <authorList>
            <person name="Sun Q."/>
            <person name="Ohkuma M."/>
        </authorList>
    </citation>
    <scope>NUCLEOTIDE SEQUENCE</scope>
    <source>
        <strain evidence="11">JCM 4122</strain>
    </source>
</reference>
<dbReference type="InterPro" id="IPR050487">
    <property type="entry name" value="FtsQ_DivIB"/>
</dbReference>
<evidence type="ECO:0000256" key="9">
    <source>
        <dbReference type="SAM" id="MobiDB-lite"/>
    </source>
</evidence>
<dbReference type="PANTHER" id="PTHR37820:SF1">
    <property type="entry name" value="CELL DIVISION PROTEIN FTSQ"/>
    <property type="match status" value="1"/>
</dbReference>
<keyword evidence="4 8" id="KW-0812">Transmembrane</keyword>
<evidence type="ECO:0000256" key="1">
    <source>
        <dbReference type="ARBA" id="ARBA00004370"/>
    </source>
</evidence>
<evidence type="ECO:0000313" key="12">
    <source>
        <dbReference type="Proteomes" id="UP000632849"/>
    </source>
</evidence>
<comment type="caution">
    <text evidence="11">The sequence shown here is derived from an EMBL/GenBank/DDBJ whole genome shotgun (WGS) entry which is preliminary data.</text>
</comment>
<keyword evidence="6 8" id="KW-0472">Membrane</keyword>
<gene>
    <name evidence="8 11" type="primary">ftsQ</name>
    <name evidence="11" type="ORF">GCM10017667_59370</name>
</gene>
<evidence type="ECO:0000256" key="7">
    <source>
        <dbReference type="ARBA" id="ARBA00023306"/>
    </source>
</evidence>
<dbReference type="GO" id="GO:0043093">
    <property type="term" value="P:FtsZ-dependent cytokinesis"/>
    <property type="evidence" value="ECO:0007669"/>
    <property type="project" value="UniProtKB-UniRule"/>
</dbReference>
<dbReference type="InterPro" id="IPR034746">
    <property type="entry name" value="POTRA"/>
</dbReference>
<proteinExistence type="inferred from homology"/>
<dbReference type="Proteomes" id="UP000632849">
    <property type="component" value="Unassembled WGS sequence"/>
</dbReference>
<dbReference type="AlphaFoldDB" id="A0A919EQC0"/>
<dbReference type="GO" id="GO:0090529">
    <property type="term" value="P:cell septum assembly"/>
    <property type="evidence" value="ECO:0007669"/>
    <property type="project" value="InterPro"/>
</dbReference>
<dbReference type="GO" id="GO:0032153">
    <property type="term" value="C:cell division site"/>
    <property type="evidence" value="ECO:0007669"/>
    <property type="project" value="UniProtKB-UniRule"/>
</dbReference>
<dbReference type="RefSeq" id="WP_150227733.1">
    <property type="nucleotide sequence ID" value="NZ_BNBE01000003.1"/>
</dbReference>
<comment type="subcellular location">
    <subcellularLocation>
        <location evidence="8">Cell membrane</location>
        <topology evidence="8">Single-pass type II membrane protein</topology>
    </subcellularLocation>
    <subcellularLocation>
        <location evidence="1">Membrane</location>
    </subcellularLocation>
    <text evidence="8">Localizes to the division septum.</text>
</comment>
<comment type="function">
    <text evidence="8">Essential cell division protein.</text>
</comment>
<dbReference type="InterPro" id="IPR026579">
    <property type="entry name" value="FtsQ"/>
</dbReference>
<keyword evidence="5 8" id="KW-1133">Transmembrane helix</keyword>
<keyword evidence="12" id="KW-1185">Reference proteome</keyword>
<reference evidence="11" key="1">
    <citation type="journal article" date="2014" name="Int. J. Syst. Evol. Microbiol.">
        <title>Complete genome sequence of Corynebacterium casei LMG S-19264T (=DSM 44701T), isolated from a smear-ripened cheese.</title>
        <authorList>
            <consortium name="US DOE Joint Genome Institute (JGI-PGF)"/>
            <person name="Walter F."/>
            <person name="Albersmeier A."/>
            <person name="Kalinowski J."/>
            <person name="Ruckert C."/>
        </authorList>
    </citation>
    <scope>NUCLEOTIDE SEQUENCE</scope>
    <source>
        <strain evidence="11">JCM 4122</strain>
    </source>
</reference>